<evidence type="ECO:0000313" key="1">
    <source>
        <dbReference type="EMBL" id="GGM52554.1"/>
    </source>
</evidence>
<keyword evidence="2" id="KW-1185">Reference proteome</keyword>
<evidence type="ECO:0000313" key="2">
    <source>
        <dbReference type="Proteomes" id="UP000642070"/>
    </source>
</evidence>
<dbReference type="Proteomes" id="UP000642070">
    <property type="component" value="Unassembled WGS sequence"/>
</dbReference>
<name>A0A917U1X1_9ACTN</name>
<reference evidence="1" key="1">
    <citation type="journal article" date="2014" name="Int. J. Syst. Evol. Microbiol.">
        <title>Complete genome sequence of Corynebacterium casei LMG S-19264T (=DSM 44701T), isolated from a smear-ripened cheese.</title>
        <authorList>
            <consortium name="US DOE Joint Genome Institute (JGI-PGF)"/>
            <person name="Walter F."/>
            <person name="Albersmeier A."/>
            <person name="Kalinowski J."/>
            <person name="Ruckert C."/>
        </authorList>
    </citation>
    <scope>NUCLEOTIDE SEQUENCE</scope>
    <source>
        <strain evidence="1">JCM 19831</strain>
    </source>
</reference>
<sequence>MTADQDQQIADALVSAGFDPPPYVGEDWIDRGVTWLPDGHLSIVRITALGNTVYGWQARVVRRHVDADGNRVEDGSGTGVVSVDHLFGRRDPEIFIYERMPR</sequence>
<dbReference type="RefSeq" id="WP_190253573.1">
    <property type="nucleotide sequence ID" value="NZ_BMPI01000035.1"/>
</dbReference>
<accession>A0A917U1X1</accession>
<proteinExistence type="predicted"/>
<comment type="caution">
    <text evidence="1">The sequence shown here is derived from an EMBL/GenBank/DDBJ whole genome shotgun (WGS) entry which is preliminary data.</text>
</comment>
<organism evidence="1 2">
    <name type="scientific">Dactylosporangium sucinum</name>
    <dbReference type="NCBI Taxonomy" id="1424081"/>
    <lineage>
        <taxon>Bacteria</taxon>
        <taxon>Bacillati</taxon>
        <taxon>Actinomycetota</taxon>
        <taxon>Actinomycetes</taxon>
        <taxon>Micromonosporales</taxon>
        <taxon>Micromonosporaceae</taxon>
        <taxon>Dactylosporangium</taxon>
    </lineage>
</organism>
<dbReference type="AlphaFoldDB" id="A0A917U1X1"/>
<protein>
    <submittedName>
        <fullName evidence="1">Uncharacterized protein</fullName>
    </submittedName>
</protein>
<dbReference type="EMBL" id="BMPI01000035">
    <property type="protein sequence ID" value="GGM52554.1"/>
    <property type="molecule type" value="Genomic_DNA"/>
</dbReference>
<reference evidence="1" key="2">
    <citation type="submission" date="2020-09" db="EMBL/GenBank/DDBJ databases">
        <authorList>
            <person name="Sun Q."/>
            <person name="Ohkuma M."/>
        </authorList>
    </citation>
    <scope>NUCLEOTIDE SEQUENCE</scope>
    <source>
        <strain evidence="1">JCM 19831</strain>
    </source>
</reference>
<gene>
    <name evidence="1" type="ORF">GCM10007977_062590</name>
</gene>